<keyword evidence="3" id="KW-0963">Cytoplasm</keyword>
<keyword evidence="3" id="KW-0324">Glycolysis</keyword>
<comment type="pathway">
    <text evidence="3">Carbohydrate degradation; glycolysis; D-glyceraldehyde 3-phosphate from glycerone phosphate: step 1/1.</text>
</comment>
<dbReference type="UniPathway" id="UPA00109">
    <property type="reaction ID" value="UER00189"/>
</dbReference>
<dbReference type="Gene3D" id="3.20.20.70">
    <property type="entry name" value="Aldolase class I"/>
    <property type="match status" value="1"/>
</dbReference>
<dbReference type="CDD" id="cd00311">
    <property type="entry name" value="TIM"/>
    <property type="match status" value="1"/>
</dbReference>
<comment type="subcellular location">
    <subcellularLocation>
        <location evidence="3">Cytoplasm</location>
    </subcellularLocation>
</comment>
<dbReference type="SUPFAM" id="SSF51351">
    <property type="entry name" value="Triosephosphate isomerase (TIM)"/>
    <property type="match status" value="1"/>
</dbReference>
<comment type="pathway">
    <text evidence="3">Carbohydrate biosynthesis; gluconeogenesis.</text>
</comment>
<gene>
    <name evidence="4" type="ORF">UW49_C0007G0040</name>
</gene>
<comment type="caution">
    <text evidence="4">The sequence shown here is derived from an EMBL/GenBank/DDBJ whole genome shotgun (WGS) entry which is preliminary data.</text>
</comment>
<accession>A0A0G1ID73</accession>
<dbReference type="InterPro" id="IPR035990">
    <property type="entry name" value="TIM_sf"/>
</dbReference>
<evidence type="ECO:0000256" key="1">
    <source>
        <dbReference type="ARBA" id="ARBA00007422"/>
    </source>
</evidence>
<dbReference type="PANTHER" id="PTHR21139">
    <property type="entry name" value="TRIOSEPHOSPHATE ISOMERASE"/>
    <property type="match status" value="1"/>
</dbReference>
<dbReference type="InterPro" id="IPR013785">
    <property type="entry name" value="Aldolase_TIM"/>
</dbReference>
<dbReference type="Pfam" id="PF00121">
    <property type="entry name" value="TIM"/>
    <property type="match status" value="1"/>
</dbReference>
<proteinExistence type="inferred from homology"/>
<sequence>MKKIIIANWKMNPQTARQALQLADEVRRGAKSLKNVEAVLAPPFLYIPIISKILSGKSNLRLAAQDIFWEKGGAYTGEISADQLKASGVKLVIVGHSERRALGETNEIVNKKLKAVLGASMRAVLCVGEAERQKEVAFPKIIRDELHEGLTRIKKSLFRNLVVAYEPIWAISTAGRGRADNPQNIYEITTIIRRELYRMVGKRTASKISVLYGGSVDDKNARAFVKDGAVDGLLVGGASLDAKKFIGLLKEVEKIQ</sequence>
<keyword evidence="3" id="KW-0312">Gluconeogenesis</keyword>
<dbReference type="UniPathway" id="UPA00138"/>
<evidence type="ECO:0000313" key="5">
    <source>
        <dbReference type="Proteomes" id="UP000033977"/>
    </source>
</evidence>
<dbReference type="GO" id="GO:0019563">
    <property type="term" value="P:glycerol catabolic process"/>
    <property type="evidence" value="ECO:0007669"/>
    <property type="project" value="TreeGrafter"/>
</dbReference>
<comment type="subunit">
    <text evidence="3">Homodimer.</text>
</comment>
<reference evidence="4 5" key="1">
    <citation type="journal article" date="2015" name="Nature">
        <title>rRNA introns, odd ribosomes, and small enigmatic genomes across a large radiation of phyla.</title>
        <authorList>
            <person name="Brown C.T."/>
            <person name="Hug L.A."/>
            <person name="Thomas B.C."/>
            <person name="Sharon I."/>
            <person name="Castelle C.J."/>
            <person name="Singh A."/>
            <person name="Wilkins M.J."/>
            <person name="Williams K.H."/>
            <person name="Banfield J.F."/>
        </authorList>
    </citation>
    <scope>NUCLEOTIDE SEQUENCE [LARGE SCALE GENOMIC DNA]</scope>
</reference>
<dbReference type="PANTHER" id="PTHR21139:SF42">
    <property type="entry name" value="TRIOSEPHOSPHATE ISOMERASE"/>
    <property type="match status" value="1"/>
</dbReference>
<dbReference type="NCBIfam" id="TIGR00419">
    <property type="entry name" value="tim"/>
    <property type="match status" value="1"/>
</dbReference>
<name>A0A0G1ID73_9BACT</name>
<comment type="catalytic activity">
    <reaction evidence="3">
        <text>D-glyceraldehyde 3-phosphate = dihydroxyacetone phosphate</text>
        <dbReference type="Rhea" id="RHEA:18585"/>
        <dbReference type="ChEBI" id="CHEBI:57642"/>
        <dbReference type="ChEBI" id="CHEBI:59776"/>
        <dbReference type="EC" id="5.3.1.1"/>
    </reaction>
</comment>
<dbReference type="GO" id="GO:0006096">
    <property type="term" value="P:glycolytic process"/>
    <property type="evidence" value="ECO:0007669"/>
    <property type="project" value="UniProtKB-UniRule"/>
</dbReference>
<dbReference type="PATRIC" id="fig|1618652.3.peg.514"/>
<dbReference type="InterPro" id="IPR000652">
    <property type="entry name" value="Triosephosphate_isomerase"/>
</dbReference>
<dbReference type="GO" id="GO:0006094">
    <property type="term" value="P:gluconeogenesis"/>
    <property type="evidence" value="ECO:0007669"/>
    <property type="project" value="UniProtKB-UniPathway"/>
</dbReference>
<evidence type="ECO:0000313" key="4">
    <source>
        <dbReference type="EMBL" id="KKT57160.1"/>
    </source>
</evidence>
<dbReference type="GO" id="GO:0046166">
    <property type="term" value="P:glyceraldehyde-3-phosphate biosynthetic process"/>
    <property type="evidence" value="ECO:0007669"/>
    <property type="project" value="TreeGrafter"/>
</dbReference>
<evidence type="ECO:0000256" key="3">
    <source>
        <dbReference type="RuleBase" id="RU363013"/>
    </source>
</evidence>
<dbReference type="AlphaFoldDB" id="A0A0G1ID73"/>
<comment type="similarity">
    <text evidence="1 3">Belongs to the triosephosphate isomerase family.</text>
</comment>
<dbReference type="EC" id="5.3.1.1" evidence="3"/>
<dbReference type="PROSITE" id="PS51440">
    <property type="entry name" value="TIM_2"/>
    <property type="match status" value="1"/>
</dbReference>
<dbReference type="Proteomes" id="UP000033977">
    <property type="component" value="Unassembled WGS sequence"/>
</dbReference>
<keyword evidence="2 3" id="KW-0413">Isomerase</keyword>
<evidence type="ECO:0000256" key="2">
    <source>
        <dbReference type="ARBA" id="ARBA00023235"/>
    </source>
</evidence>
<protein>
    <recommendedName>
        <fullName evidence="3">Triosephosphate isomerase</fullName>
        <ecNumber evidence="3">5.3.1.1</ecNumber>
    </recommendedName>
</protein>
<dbReference type="EMBL" id="LCIN01000007">
    <property type="protein sequence ID" value="KKT57160.1"/>
    <property type="molecule type" value="Genomic_DNA"/>
</dbReference>
<organism evidence="4 5">
    <name type="scientific">Candidatus Giovannonibacteria bacterium GW2011_GWB1_44_23</name>
    <dbReference type="NCBI Taxonomy" id="1618652"/>
    <lineage>
        <taxon>Bacteria</taxon>
        <taxon>Candidatus Giovannoniibacteriota</taxon>
    </lineage>
</organism>
<dbReference type="GO" id="GO:0004807">
    <property type="term" value="F:triose-phosphate isomerase activity"/>
    <property type="evidence" value="ECO:0007669"/>
    <property type="project" value="UniProtKB-UniRule"/>
</dbReference>
<dbReference type="GO" id="GO:0005829">
    <property type="term" value="C:cytosol"/>
    <property type="evidence" value="ECO:0007669"/>
    <property type="project" value="TreeGrafter"/>
</dbReference>